<evidence type="ECO:0000313" key="3">
    <source>
        <dbReference type="Proteomes" id="UP000510647"/>
    </source>
</evidence>
<accession>A0A7H9HVR2</accession>
<evidence type="ECO:0008006" key="4">
    <source>
        <dbReference type="Google" id="ProtNLM"/>
    </source>
</evidence>
<gene>
    <name evidence="2" type="ORF">HG537_0E03610</name>
</gene>
<dbReference type="Pfam" id="PF00687">
    <property type="entry name" value="Ribosomal_L1"/>
    <property type="match status" value="1"/>
</dbReference>
<evidence type="ECO:0000256" key="1">
    <source>
        <dbReference type="SAM" id="MobiDB-lite"/>
    </source>
</evidence>
<dbReference type="Proteomes" id="UP000510647">
    <property type="component" value="Chromosome 5"/>
</dbReference>
<dbReference type="InterPro" id="IPR023674">
    <property type="entry name" value="Ribosomal_uL1-like"/>
</dbReference>
<name>A0A7H9HVR2_9SACH</name>
<dbReference type="EMBL" id="CP059271">
    <property type="protein sequence ID" value="QLQ81006.1"/>
    <property type="molecule type" value="Genomic_DNA"/>
</dbReference>
<protein>
    <recommendedName>
        <fullName evidence="4">Ribosomal protein L1</fullName>
    </recommendedName>
</protein>
<reference evidence="2 3" key="1">
    <citation type="submission" date="2020-06" db="EMBL/GenBank/DDBJ databases">
        <title>The yeast mating-type switching endonuclease HO is a domesticated member of an unorthodox homing genetic element family.</title>
        <authorList>
            <person name="Coughlan A.Y."/>
            <person name="Lombardi L."/>
            <person name="Braun-Galleani S."/>
            <person name="Martos A.R."/>
            <person name="Galeote V."/>
            <person name="Bigey F."/>
            <person name="Dequin S."/>
            <person name="Byrne K.P."/>
            <person name="Wolfe K.H."/>
        </authorList>
    </citation>
    <scope>NUCLEOTIDE SEQUENCE [LARGE SCALE GENOMIC DNA]</scope>
    <source>
        <strain evidence="2 3">CBS2947</strain>
    </source>
</reference>
<organism evidence="2 3">
    <name type="scientific">Torulaspora globosa</name>
    <dbReference type="NCBI Taxonomy" id="48254"/>
    <lineage>
        <taxon>Eukaryota</taxon>
        <taxon>Fungi</taxon>
        <taxon>Dikarya</taxon>
        <taxon>Ascomycota</taxon>
        <taxon>Saccharomycotina</taxon>
        <taxon>Saccharomycetes</taxon>
        <taxon>Saccharomycetales</taxon>
        <taxon>Saccharomycetaceae</taxon>
        <taxon>Torulaspora</taxon>
    </lineage>
</organism>
<sequence>MAKKSRSNSKKSTPVASPAGSLAGTPTKKLKTKQKSKIPLKKTTPSLTSVPRERILNSVQQLRKFLDAGKETESRNLLDDSEELNESIQLIVVNNKSFSGSDKNFKLKLVDVKHSLYKAWNEASETSVKDFKVLLVLKDSDVGKVSADDFVIPGDEKSVAVELICGRDLKTRFKAYEARRAFISEFSLILADDNVVTTLPKLLGGKAYSKLETTPIGIRAYANKQFSKKTLINSFFKVYGSKLPVKIPRGTTANVHLGKLQWFKDDQLVDNIEQVLKTFIDSYKIRSVFIKCNNSPVLPLYYDQNVLEEISANKDVTPKRDAEKQLVEIDGVPVELSTFDKALLEIANPDEVQDIFAKNINAAKRKISQDDEQQENNVVKKAKN</sequence>
<dbReference type="AlphaFoldDB" id="A0A7H9HVR2"/>
<keyword evidence="3" id="KW-1185">Reference proteome</keyword>
<dbReference type="SUPFAM" id="SSF56808">
    <property type="entry name" value="Ribosomal protein L1"/>
    <property type="match status" value="1"/>
</dbReference>
<evidence type="ECO:0000313" key="2">
    <source>
        <dbReference type="EMBL" id="QLQ81006.1"/>
    </source>
</evidence>
<feature type="compositionally biased region" description="Basic residues" evidence="1">
    <location>
        <begin position="28"/>
        <end position="40"/>
    </location>
</feature>
<dbReference type="InterPro" id="IPR028364">
    <property type="entry name" value="Ribosomal_uL1/biogenesis"/>
</dbReference>
<dbReference type="OrthoDB" id="10251727at2759"/>
<proteinExistence type="predicted"/>
<feature type="region of interest" description="Disordered" evidence="1">
    <location>
        <begin position="1"/>
        <end position="46"/>
    </location>
</feature>